<reference evidence="2" key="1">
    <citation type="submission" date="2023-03" db="EMBL/GenBank/DDBJ databases">
        <authorList>
            <person name="Steffen K."/>
            <person name="Cardenas P."/>
        </authorList>
    </citation>
    <scope>NUCLEOTIDE SEQUENCE</scope>
</reference>
<sequence length="73" mass="7951">MADGTNTGPPLVHRLYEPGHHADFAFQSAAKNGVIAHHWDFGDMPPVAGVSEAEVTQIIAYIRDLQREGGIIR</sequence>
<evidence type="ECO:0000313" key="2">
    <source>
        <dbReference type="EMBL" id="CAI8027961.1"/>
    </source>
</evidence>
<name>A0AA35SG10_GEOBA</name>
<evidence type="ECO:0008006" key="4">
    <source>
        <dbReference type="Google" id="ProtNLM"/>
    </source>
</evidence>
<dbReference type="EMBL" id="CASHTH010002311">
    <property type="protein sequence ID" value="CAI8027961.1"/>
    <property type="molecule type" value="Genomic_DNA"/>
</dbReference>
<comment type="similarity">
    <text evidence="1">Belongs to the cytochrome c family.</text>
</comment>
<keyword evidence="3" id="KW-1185">Reference proteome</keyword>
<dbReference type="AlphaFoldDB" id="A0AA35SG10"/>
<dbReference type="GO" id="GO:0009055">
    <property type="term" value="F:electron transfer activity"/>
    <property type="evidence" value="ECO:0007669"/>
    <property type="project" value="InterPro"/>
</dbReference>
<evidence type="ECO:0000313" key="3">
    <source>
        <dbReference type="Proteomes" id="UP001174909"/>
    </source>
</evidence>
<dbReference type="Proteomes" id="UP001174909">
    <property type="component" value="Unassembled WGS sequence"/>
</dbReference>
<comment type="caution">
    <text evidence="2">The sequence shown here is derived from an EMBL/GenBank/DDBJ whole genome shotgun (WGS) entry which is preliminary data.</text>
</comment>
<dbReference type="SUPFAM" id="SSF46626">
    <property type="entry name" value="Cytochrome c"/>
    <property type="match status" value="1"/>
</dbReference>
<protein>
    <recommendedName>
        <fullName evidence="4">Cytochrome C</fullName>
    </recommendedName>
</protein>
<evidence type="ECO:0000256" key="1">
    <source>
        <dbReference type="ARBA" id="ARBA00006488"/>
    </source>
</evidence>
<proteinExistence type="inferred from homology"/>
<dbReference type="GO" id="GO:0020037">
    <property type="term" value="F:heme binding"/>
    <property type="evidence" value="ECO:0007669"/>
    <property type="project" value="InterPro"/>
</dbReference>
<organism evidence="2 3">
    <name type="scientific">Geodia barretti</name>
    <name type="common">Barrett's horny sponge</name>
    <dbReference type="NCBI Taxonomy" id="519541"/>
    <lineage>
        <taxon>Eukaryota</taxon>
        <taxon>Metazoa</taxon>
        <taxon>Porifera</taxon>
        <taxon>Demospongiae</taxon>
        <taxon>Heteroscleromorpha</taxon>
        <taxon>Tetractinellida</taxon>
        <taxon>Astrophorina</taxon>
        <taxon>Geodiidae</taxon>
        <taxon>Geodia</taxon>
    </lineage>
</organism>
<accession>A0AA35SG10</accession>
<dbReference type="InterPro" id="IPR036909">
    <property type="entry name" value="Cyt_c-like_dom_sf"/>
</dbReference>
<gene>
    <name evidence="2" type="ORF">GBAR_LOCUS15929</name>
</gene>